<keyword evidence="1" id="KW-0732">Signal</keyword>
<dbReference type="Proteomes" id="UP000013117">
    <property type="component" value="Unassembled WGS sequence"/>
</dbReference>
<accession>N8YG81</accession>
<dbReference type="AlphaFoldDB" id="N8YG81"/>
<sequence length="114" mass="12864">MKNIAVILGFGLIGLTTTANAQYPKTKAPGEICYYFNSQGLLGEWNEELLVSKKKLTDKQAAAYMQKNHGMSDIYDIEVLPEDECDAAVVSYSFEPGFLFYYKEPKPQKVKIKK</sequence>
<name>N8YG81_9GAMM</name>
<dbReference type="eggNOG" id="ENOG5030368">
    <property type="taxonomic scope" value="Bacteria"/>
</dbReference>
<dbReference type="PATRIC" id="fig|1120926.3.peg.58"/>
<dbReference type="RefSeq" id="WP_004871193.1">
    <property type="nucleotide sequence ID" value="NZ_ASYY01000135.1"/>
</dbReference>
<dbReference type="HOGENOM" id="CLU_2115692_0_0_6"/>
<keyword evidence="3" id="KW-1185">Reference proteome</keyword>
<evidence type="ECO:0000313" key="2">
    <source>
        <dbReference type="EMBL" id="ENV35686.1"/>
    </source>
</evidence>
<evidence type="ECO:0000256" key="1">
    <source>
        <dbReference type="SAM" id="SignalP"/>
    </source>
</evidence>
<gene>
    <name evidence="2" type="ORF">F960_00073</name>
</gene>
<evidence type="ECO:0000313" key="3">
    <source>
        <dbReference type="Proteomes" id="UP000013117"/>
    </source>
</evidence>
<comment type="caution">
    <text evidence="2">The sequence shown here is derived from an EMBL/GenBank/DDBJ whole genome shotgun (WGS) entry which is preliminary data.</text>
</comment>
<reference evidence="2 3" key="1">
    <citation type="submission" date="2013-02" db="EMBL/GenBank/DDBJ databases">
        <title>The Genome Sequence of Acinetobacter gerneri CIP 107464.</title>
        <authorList>
            <consortium name="The Broad Institute Genome Sequencing Platform"/>
            <consortium name="The Broad Institute Genome Sequencing Center for Infectious Disease"/>
            <person name="Cerqueira G."/>
            <person name="Feldgarden M."/>
            <person name="Courvalin P."/>
            <person name="Perichon B."/>
            <person name="Grillot-Courvalin C."/>
            <person name="Clermont D."/>
            <person name="Rocha E."/>
            <person name="Yoon E.-J."/>
            <person name="Nemec A."/>
            <person name="Walker B."/>
            <person name="Young S.K."/>
            <person name="Zeng Q."/>
            <person name="Gargeya S."/>
            <person name="Fitzgerald M."/>
            <person name="Haas B."/>
            <person name="Abouelleil A."/>
            <person name="Alvarado L."/>
            <person name="Arachchi H.M."/>
            <person name="Berlin A.M."/>
            <person name="Chapman S.B."/>
            <person name="Dewar J."/>
            <person name="Goldberg J."/>
            <person name="Griggs A."/>
            <person name="Gujja S."/>
            <person name="Hansen M."/>
            <person name="Howarth C."/>
            <person name="Imamovic A."/>
            <person name="Larimer J."/>
            <person name="McCowan C."/>
            <person name="Murphy C."/>
            <person name="Neiman D."/>
            <person name="Pearson M."/>
            <person name="Priest M."/>
            <person name="Roberts A."/>
            <person name="Saif S."/>
            <person name="Shea T."/>
            <person name="Sisk P."/>
            <person name="Sykes S."/>
            <person name="Wortman J."/>
            <person name="Nusbaum C."/>
            <person name="Birren B."/>
        </authorList>
    </citation>
    <scope>NUCLEOTIDE SEQUENCE [LARGE SCALE GENOMIC DNA]</scope>
    <source>
        <strain evidence="2 3">CIP 107464</strain>
    </source>
</reference>
<protein>
    <submittedName>
        <fullName evidence="2">Uncharacterized protein</fullName>
    </submittedName>
</protein>
<dbReference type="GeneID" id="84211622"/>
<dbReference type="OrthoDB" id="6713335at2"/>
<feature type="chain" id="PRO_5004137867" evidence="1">
    <location>
        <begin position="22"/>
        <end position="114"/>
    </location>
</feature>
<dbReference type="EMBL" id="APPN01000013">
    <property type="protein sequence ID" value="ENV35686.1"/>
    <property type="molecule type" value="Genomic_DNA"/>
</dbReference>
<organism evidence="2 3">
    <name type="scientific">Acinetobacter gerneri DSM 14967 = CIP 107464 = MTCC 9824</name>
    <dbReference type="NCBI Taxonomy" id="1120926"/>
    <lineage>
        <taxon>Bacteria</taxon>
        <taxon>Pseudomonadati</taxon>
        <taxon>Pseudomonadota</taxon>
        <taxon>Gammaproteobacteria</taxon>
        <taxon>Moraxellales</taxon>
        <taxon>Moraxellaceae</taxon>
        <taxon>Acinetobacter</taxon>
    </lineage>
</organism>
<proteinExistence type="predicted"/>
<feature type="signal peptide" evidence="1">
    <location>
        <begin position="1"/>
        <end position="21"/>
    </location>
</feature>